<keyword evidence="11" id="KW-0460">Magnesium</keyword>
<comment type="subcellular location">
    <subcellularLocation>
        <location evidence="1 7">Cytoplasm</location>
    </subcellularLocation>
</comment>
<dbReference type="InterPro" id="IPR006439">
    <property type="entry name" value="HAD-SF_hydro_IA"/>
</dbReference>
<feature type="binding site" evidence="11">
    <location>
        <position position="11"/>
    </location>
    <ligand>
        <name>Mg(2+)</name>
        <dbReference type="ChEBI" id="CHEBI:18420"/>
    </ligand>
</feature>
<feature type="site" description="Stabilizes the phosphoryl group" evidence="10">
    <location>
        <position position="51"/>
    </location>
</feature>
<evidence type="ECO:0000256" key="4">
    <source>
        <dbReference type="ARBA" id="ARBA00022801"/>
    </source>
</evidence>
<feature type="binding site" evidence="9">
    <location>
        <position position="131"/>
    </location>
    <ligand>
        <name>substrate</name>
    </ligand>
</feature>
<dbReference type="NCBIfam" id="TIGR00213">
    <property type="entry name" value="GmhB_yaeD"/>
    <property type="match status" value="1"/>
</dbReference>
<dbReference type="Gene3D" id="3.40.50.1000">
    <property type="entry name" value="HAD superfamily/HAD-like"/>
    <property type="match status" value="1"/>
</dbReference>
<evidence type="ECO:0000256" key="9">
    <source>
        <dbReference type="PIRSR" id="PIRSR004682-2"/>
    </source>
</evidence>
<feature type="binding site" evidence="9">
    <location>
        <begin position="51"/>
        <end position="54"/>
    </location>
    <ligand>
        <name>substrate</name>
    </ligand>
</feature>
<evidence type="ECO:0000313" key="12">
    <source>
        <dbReference type="EMBL" id="NBG94374.1"/>
    </source>
</evidence>
<feature type="binding site" evidence="11">
    <location>
        <position position="9"/>
    </location>
    <ligand>
        <name>Mg(2+)</name>
        <dbReference type="ChEBI" id="CHEBI:18420"/>
    </ligand>
</feature>
<feature type="binding site" evidence="11">
    <location>
        <position position="90"/>
    </location>
    <ligand>
        <name>Zn(2+)</name>
        <dbReference type="ChEBI" id="CHEBI:29105"/>
    </ligand>
</feature>
<reference evidence="12 13" key="1">
    <citation type="journal article" date="2016" name="Int. J. Syst. Evol. Microbiol.">
        <title>Pyruvatibacter mobilis gen. nov., sp. nov., a marine bacterium from the culture broth of Picochlorum sp. 122.</title>
        <authorList>
            <person name="Wang G."/>
            <person name="Tang M."/>
            <person name="Wu H."/>
            <person name="Dai S."/>
            <person name="Li T."/>
            <person name="Chen C."/>
            <person name="He H."/>
            <person name="Fan J."/>
            <person name="Xiang W."/>
            <person name="Li X."/>
        </authorList>
    </citation>
    <scope>NUCLEOTIDE SEQUENCE [LARGE SCALE GENOMIC DNA]</scope>
    <source>
        <strain evidence="12 13">GYP-11</strain>
    </source>
</reference>
<dbReference type="RefSeq" id="WP_160586483.1">
    <property type="nucleotide sequence ID" value="NZ_BMHN01000001.1"/>
</dbReference>
<dbReference type="GO" id="GO:0046872">
    <property type="term" value="F:metal ion binding"/>
    <property type="evidence" value="ECO:0007669"/>
    <property type="project" value="UniProtKB-KW"/>
</dbReference>
<dbReference type="PANTHER" id="PTHR42891:SF1">
    <property type="entry name" value="D-GLYCERO-BETA-D-MANNO-HEPTOSE-1,7-BISPHOSPHATE 7-PHOSPHATASE"/>
    <property type="match status" value="1"/>
</dbReference>
<dbReference type="EC" id="3.1.3.-" evidence="7"/>
<proteinExistence type="inferred from homology"/>
<keyword evidence="5 7" id="KW-0119">Carbohydrate metabolism</keyword>
<dbReference type="Proteomes" id="UP000470384">
    <property type="component" value="Unassembled WGS sequence"/>
</dbReference>
<feature type="binding site" evidence="9">
    <location>
        <begin position="104"/>
        <end position="105"/>
    </location>
    <ligand>
        <name>substrate</name>
    </ligand>
</feature>
<dbReference type="CDD" id="cd07503">
    <property type="entry name" value="HAD_HisB-N"/>
    <property type="match status" value="1"/>
</dbReference>
<evidence type="ECO:0000256" key="3">
    <source>
        <dbReference type="ARBA" id="ARBA00022723"/>
    </source>
</evidence>
<dbReference type="NCBIfam" id="TIGR01549">
    <property type="entry name" value="HAD-SF-IA-v1"/>
    <property type="match status" value="1"/>
</dbReference>
<dbReference type="GeneID" id="300656431"/>
<feature type="site" description="Stabilizes the phosphoryl group" evidence="10">
    <location>
        <position position="105"/>
    </location>
</feature>
<feature type="binding site" evidence="9">
    <location>
        <begin position="17"/>
        <end position="20"/>
    </location>
    <ligand>
        <name>substrate</name>
    </ligand>
</feature>
<evidence type="ECO:0000256" key="7">
    <source>
        <dbReference type="PIRNR" id="PIRNR004682"/>
    </source>
</evidence>
<dbReference type="GO" id="GO:0005737">
    <property type="term" value="C:cytoplasm"/>
    <property type="evidence" value="ECO:0007669"/>
    <property type="project" value="UniProtKB-SubCell"/>
</dbReference>
<comment type="cofactor">
    <cofactor evidence="11">
        <name>Zn(2+)</name>
        <dbReference type="ChEBI" id="CHEBI:29105"/>
    </cofactor>
</comment>
<dbReference type="AlphaFoldDB" id="A0A845Q7H9"/>
<dbReference type="SUPFAM" id="SSF56784">
    <property type="entry name" value="HAD-like"/>
    <property type="match status" value="1"/>
</dbReference>
<gene>
    <name evidence="12" type="primary">gmhB</name>
    <name evidence="12" type="ORF">GTQ45_01350</name>
</gene>
<dbReference type="Pfam" id="PF13242">
    <property type="entry name" value="Hydrolase_like"/>
    <property type="match status" value="1"/>
</dbReference>
<feature type="binding site" evidence="11">
    <location>
        <position position="130"/>
    </location>
    <ligand>
        <name>Mg(2+)</name>
        <dbReference type="ChEBI" id="CHEBI:18420"/>
    </ligand>
</feature>
<dbReference type="NCBIfam" id="TIGR01662">
    <property type="entry name" value="HAD-SF-IIIA"/>
    <property type="match status" value="1"/>
</dbReference>
<evidence type="ECO:0000256" key="2">
    <source>
        <dbReference type="ARBA" id="ARBA00022490"/>
    </source>
</evidence>
<dbReference type="InterPro" id="IPR023214">
    <property type="entry name" value="HAD_sf"/>
</dbReference>
<protein>
    <recommendedName>
        <fullName evidence="6 7">D,D-heptose 1,7-bisphosphate phosphatase</fullName>
        <ecNumber evidence="7">3.1.3.-</ecNumber>
    </recommendedName>
</protein>
<dbReference type="OrthoDB" id="9814110at2"/>
<accession>A0A845Q7H9</accession>
<dbReference type="GO" id="GO:0005975">
    <property type="term" value="P:carbohydrate metabolic process"/>
    <property type="evidence" value="ECO:0007669"/>
    <property type="project" value="InterPro"/>
</dbReference>
<evidence type="ECO:0000256" key="8">
    <source>
        <dbReference type="PIRSR" id="PIRSR004682-1"/>
    </source>
</evidence>
<evidence type="ECO:0000256" key="10">
    <source>
        <dbReference type="PIRSR" id="PIRSR004682-3"/>
    </source>
</evidence>
<comment type="caution">
    <text evidence="12">The sequence shown here is derived from an EMBL/GenBank/DDBJ whole genome shotgun (WGS) entry which is preliminary data.</text>
</comment>
<feature type="binding site" evidence="9">
    <location>
        <begin position="9"/>
        <end position="11"/>
    </location>
    <ligand>
        <name>substrate</name>
    </ligand>
</feature>
<keyword evidence="2 7" id="KW-0963">Cytoplasm</keyword>
<dbReference type="InterPro" id="IPR006543">
    <property type="entry name" value="Histidinol-phos"/>
</dbReference>
<dbReference type="EMBL" id="WXYQ01000001">
    <property type="protein sequence ID" value="NBG94374.1"/>
    <property type="molecule type" value="Genomic_DNA"/>
</dbReference>
<dbReference type="GO" id="GO:0016791">
    <property type="term" value="F:phosphatase activity"/>
    <property type="evidence" value="ECO:0007669"/>
    <property type="project" value="InterPro"/>
</dbReference>
<organism evidence="12 13">
    <name type="scientific">Pyruvatibacter mobilis</name>
    <dbReference type="NCBI Taxonomy" id="1712261"/>
    <lineage>
        <taxon>Bacteria</taxon>
        <taxon>Pseudomonadati</taxon>
        <taxon>Pseudomonadota</taxon>
        <taxon>Alphaproteobacteria</taxon>
        <taxon>Hyphomicrobiales</taxon>
        <taxon>Parvibaculaceae</taxon>
        <taxon>Pyruvatibacter</taxon>
    </lineage>
</organism>
<evidence type="ECO:0000256" key="11">
    <source>
        <dbReference type="PIRSR" id="PIRSR004682-4"/>
    </source>
</evidence>
<dbReference type="InterPro" id="IPR036412">
    <property type="entry name" value="HAD-like_sf"/>
</dbReference>
<comment type="similarity">
    <text evidence="7">Belongs to the gmhB family.</text>
</comment>
<keyword evidence="13" id="KW-1185">Reference proteome</keyword>
<evidence type="ECO:0000256" key="1">
    <source>
        <dbReference type="ARBA" id="ARBA00004496"/>
    </source>
</evidence>
<feature type="active site" description="Nucleophile" evidence="8">
    <location>
        <position position="11"/>
    </location>
</feature>
<comment type="cofactor">
    <cofactor evidence="11">
        <name>Mg(2+)</name>
        <dbReference type="ChEBI" id="CHEBI:18420"/>
    </cofactor>
</comment>
<evidence type="ECO:0000256" key="5">
    <source>
        <dbReference type="ARBA" id="ARBA00023277"/>
    </source>
</evidence>
<feature type="site" description="Contributes to substrate recognition" evidence="10">
    <location>
        <position position="104"/>
    </location>
</feature>
<feature type="binding site" evidence="11">
    <location>
        <position position="131"/>
    </location>
    <ligand>
        <name>Mg(2+)</name>
        <dbReference type="ChEBI" id="CHEBI:18420"/>
    </ligand>
</feature>
<dbReference type="NCBIfam" id="TIGR01656">
    <property type="entry name" value="Histidinol-ppas"/>
    <property type="match status" value="1"/>
</dbReference>
<dbReference type="PANTHER" id="PTHR42891">
    <property type="entry name" value="D-GLYCERO-BETA-D-MANNO-HEPTOSE-1,7-BISPHOSPHATE 7-PHOSPHATASE"/>
    <property type="match status" value="1"/>
</dbReference>
<dbReference type="InterPro" id="IPR006549">
    <property type="entry name" value="HAD-SF_hydro_IIIA"/>
</dbReference>
<name>A0A845Q7H9_9HYPH</name>
<sequence length="182" mass="20329">MPRKALFLDRDGIINVDKGYVHDPSAFEWMPGIFDLTRTARDLGALLIVVTNQSGIARGYYSEETYQTITRWMSARFEAEGVPLTQVYHCPYLKGLDGRDHPLRKPNPGMFLAARDAHDIDMAASAMLGDKWTDMQAARAARVTHRALVGIPQDGEPSGDDAEDVTRLEDLAAAENWLRQIL</sequence>
<keyword evidence="11" id="KW-0862">Zinc</keyword>
<keyword evidence="3 11" id="KW-0479">Metal-binding</keyword>
<dbReference type="PIRSF" id="PIRSF004682">
    <property type="entry name" value="GmhB"/>
    <property type="match status" value="1"/>
</dbReference>
<evidence type="ECO:0000313" key="13">
    <source>
        <dbReference type="Proteomes" id="UP000470384"/>
    </source>
</evidence>
<keyword evidence="4 7" id="KW-0378">Hydrolase</keyword>
<dbReference type="InterPro" id="IPR004446">
    <property type="entry name" value="Heptose_bisP_phosphatase"/>
</dbReference>
<feature type="active site" description="Nucleophile" evidence="8">
    <location>
        <position position="9"/>
    </location>
</feature>
<evidence type="ECO:0000256" key="6">
    <source>
        <dbReference type="ARBA" id="ARBA00031828"/>
    </source>
</evidence>